<dbReference type="PANTHER" id="PTHR33778">
    <property type="entry name" value="PROTEIN MGTC"/>
    <property type="match status" value="1"/>
</dbReference>
<keyword evidence="6 7" id="KW-0472">Membrane</keyword>
<comment type="caution">
    <text evidence="9">The sequence shown here is derived from an EMBL/GenBank/DDBJ whole genome shotgun (WGS) entry which is preliminary data.</text>
</comment>
<evidence type="ECO:0000313" key="9">
    <source>
        <dbReference type="EMBL" id="HIR57194.1"/>
    </source>
</evidence>
<dbReference type="AlphaFoldDB" id="A0A9D1DQI7"/>
<dbReference type="InterPro" id="IPR003416">
    <property type="entry name" value="MgtC/SapB/SrpB/YhiD_fam"/>
</dbReference>
<evidence type="ECO:0000256" key="4">
    <source>
        <dbReference type="ARBA" id="ARBA00022692"/>
    </source>
</evidence>
<evidence type="ECO:0000256" key="1">
    <source>
        <dbReference type="ARBA" id="ARBA00004651"/>
    </source>
</evidence>
<comment type="similarity">
    <text evidence="2">Belongs to the MgtC/SapB family.</text>
</comment>
<comment type="subcellular location">
    <subcellularLocation>
        <location evidence="1">Cell membrane</location>
        <topology evidence="1">Multi-pass membrane protein</topology>
    </subcellularLocation>
</comment>
<sequence>MDAVRELTVESAMLRIIASIVLGGVLGMERGLKNRPAGLRTYILVCMGACIVMVTNQYVYQAFETGDPVRMAAQVISGIGFLGAGTIIVTPRNRIKGLTTAAGLWAAACAGLALGIGLYEVALIGGLAIFLVLTILQKWEIHLRHSSRIVDLYIELDRKVTLGEFLRGLRECNIEPSNLQLDQEILPDDQEINFIITLKGSGQRSHDEILRVVRRTKGVLFFEEL</sequence>
<protein>
    <submittedName>
        <fullName evidence="9">MgtC/SapB family protein</fullName>
    </submittedName>
</protein>
<evidence type="ECO:0000256" key="5">
    <source>
        <dbReference type="ARBA" id="ARBA00022989"/>
    </source>
</evidence>
<dbReference type="PANTHER" id="PTHR33778:SF1">
    <property type="entry name" value="MAGNESIUM TRANSPORTER YHID-RELATED"/>
    <property type="match status" value="1"/>
</dbReference>
<reference evidence="9" key="2">
    <citation type="journal article" date="2021" name="PeerJ">
        <title>Extensive microbial diversity within the chicken gut microbiome revealed by metagenomics and culture.</title>
        <authorList>
            <person name="Gilroy R."/>
            <person name="Ravi A."/>
            <person name="Getino M."/>
            <person name="Pursley I."/>
            <person name="Horton D.L."/>
            <person name="Alikhan N.F."/>
            <person name="Baker D."/>
            <person name="Gharbi K."/>
            <person name="Hall N."/>
            <person name="Watson M."/>
            <person name="Adriaenssens E.M."/>
            <person name="Foster-Nyarko E."/>
            <person name="Jarju S."/>
            <person name="Secka A."/>
            <person name="Antonio M."/>
            <person name="Oren A."/>
            <person name="Chaudhuri R.R."/>
            <person name="La Ragione R."/>
            <person name="Hildebrand F."/>
            <person name="Pallen M.J."/>
        </authorList>
    </citation>
    <scope>NUCLEOTIDE SEQUENCE</scope>
    <source>
        <strain evidence="9">ChiSjej1B19-7085</strain>
    </source>
</reference>
<evidence type="ECO:0000259" key="8">
    <source>
        <dbReference type="Pfam" id="PF02308"/>
    </source>
</evidence>
<keyword evidence="4 7" id="KW-0812">Transmembrane</keyword>
<evidence type="ECO:0000256" key="6">
    <source>
        <dbReference type="ARBA" id="ARBA00023136"/>
    </source>
</evidence>
<dbReference type="GO" id="GO:0005886">
    <property type="term" value="C:plasma membrane"/>
    <property type="evidence" value="ECO:0007669"/>
    <property type="project" value="UniProtKB-SubCell"/>
</dbReference>
<organism evidence="9 10">
    <name type="scientific">Candidatus Gallacutalibacter pullicola</name>
    <dbReference type="NCBI Taxonomy" id="2840830"/>
    <lineage>
        <taxon>Bacteria</taxon>
        <taxon>Bacillati</taxon>
        <taxon>Bacillota</taxon>
        <taxon>Clostridia</taxon>
        <taxon>Eubacteriales</taxon>
        <taxon>Candidatus Gallacutalibacter</taxon>
    </lineage>
</organism>
<feature type="transmembrane region" description="Helical" evidence="7">
    <location>
        <begin position="41"/>
        <end position="59"/>
    </location>
</feature>
<keyword evidence="5 7" id="KW-1133">Transmembrane helix</keyword>
<gene>
    <name evidence="9" type="ORF">IAA54_05955</name>
</gene>
<feature type="transmembrane region" description="Helical" evidence="7">
    <location>
        <begin position="97"/>
        <end position="116"/>
    </location>
</feature>
<feature type="domain" description="MgtC/SapB/SrpB/YhiD N-terminal" evidence="8">
    <location>
        <begin position="17"/>
        <end position="139"/>
    </location>
</feature>
<dbReference type="InterPro" id="IPR049177">
    <property type="entry name" value="MgtC_SapB_SrpB_YhiD_N"/>
</dbReference>
<name>A0A9D1DQI7_9FIRM</name>
<keyword evidence="3" id="KW-1003">Cell membrane</keyword>
<evidence type="ECO:0000256" key="7">
    <source>
        <dbReference type="SAM" id="Phobius"/>
    </source>
</evidence>
<dbReference type="Proteomes" id="UP000886785">
    <property type="component" value="Unassembled WGS sequence"/>
</dbReference>
<evidence type="ECO:0000256" key="2">
    <source>
        <dbReference type="ARBA" id="ARBA00009298"/>
    </source>
</evidence>
<dbReference type="Pfam" id="PF02308">
    <property type="entry name" value="MgtC"/>
    <property type="match status" value="1"/>
</dbReference>
<dbReference type="EMBL" id="DVHF01000070">
    <property type="protein sequence ID" value="HIR57194.1"/>
    <property type="molecule type" value="Genomic_DNA"/>
</dbReference>
<evidence type="ECO:0000313" key="10">
    <source>
        <dbReference type="Proteomes" id="UP000886785"/>
    </source>
</evidence>
<feature type="transmembrane region" description="Helical" evidence="7">
    <location>
        <begin position="71"/>
        <end position="90"/>
    </location>
</feature>
<accession>A0A9D1DQI7</accession>
<evidence type="ECO:0000256" key="3">
    <source>
        <dbReference type="ARBA" id="ARBA00022475"/>
    </source>
</evidence>
<dbReference type="PRINTS" id="PR01837">
    <property type="entry name" value="MGTCSAPBPROT"/>
</dbReference>
<proteinExistence type="inferred from homology"/>
<reference evidence="9" key="1">
    <citation type="submission" date="2020-10" db="EMBL/GenBank/DDBJ databases">
        <authorList>
            <person name="Gilroy R."/>
        </authorList>
    </citation>
    <scope>NUCLEOTIDE SEQUENCE</scope>
    <source>
        <strain evidence="9">ChiSjej1B19-7085</strain>
    </source>
</reference>